<feature type="region of interest" description="Disordered" evidence="1">
    <location>
        <begin position="275"/>
        <end position="330"/>
    </location>
</feature>
<evidence type="ECO:0000313" key="6">
    <source>
        <dbReference type="RefSeq" id="XP_048138277.1"/>
    </source>
</evidence>
<feature type="compositionally biased region" description="Basic and acidic residues" evidence="1">
    <location>
        <begin position="439"/>
        <end position="471"/>
    </location>
</feature>
<feature type="region of interest" description="Disordered" evidence="1">
    <location>
        <begin position="439"/>
        <end position="516"/>
    </location>
</feature>
<feature type="compositionally biased region" description="Basic and acidic residues" evidence="1">
    <location>
        <begin position="319"/>
        <end position="330"/>
    </location>
</feature>
<dbReference type="Proteomes" id="UP000827889">
    <property type="component" value="Chromosome 1"/>
</dbReference>
<dbReference type="PANTHER" id="PTHR32010">
    <property type="entry name" value="PHOTOSYSTEM II STABILITY/ASSEMBLY FACTOR HCF136, CHLOROPLASTIC"/>
    <property type="match status" value="1"/>
</dbReference>
<dbReference type="RefSeq" id="XP_048138272.1">
    <property type="nucleotide sequence ID" value="XM_048282315.1"/>
</dbReference>
<evidence type="ECO:0000313" key="4">
    <source>
        <dbReference type="RefSeq" id="XP_048138266.1"/>
    </source>
</evidence>
<sequence>MPLDVDQEKMHGVLQKSHGHVQIVSDSGNASLLMKSPYGNNYRNSEDQARSVFLGISNHRYTVLTFLTVESDGTWRVVTVPLQYPEQRGHLLFGHINVDRLHPIFSPAINATNHNRRKAHKGPQGGGSLLMHSSTARKSIQSDARCQSHKKALPNKAEYSGCNYGLNSSTSNCDPRLLQGDPCANDSTAELTDGVKADKATSKISRNKARRKGKQRKRPPFNGGLRELEVLAEDFDHGSSISRTYGMKNEVDSEGTVPCGTGSELQLKAARVPENCADDDKSEGIDCSETPQTSISNSYGRDTSNTAAGPFVQNTHGENNGHEFKGDSHGRCAERHEDLDSSIIMPLVVPCCDNRVNKLELESNRLSACKVGSVGNSHQHAGKGTSYPVWQKVQQKHDQECVDEKKKLCSTESKIDTSWRKASLLKQNGRVAEGNMEFRTENKQQPHPEFSRKLKRKGFLDSKTESDDYSRKGSFTNKAKLEKSSASTKIRPCTNKTTVPSQVDQTEWETESKSVSQKPPRTVYSVAPILDNEDAKYEDSSLPIYCARSNHINYSELQSSASVPHLLADEISLLGKEVSVADCSKQRCSPGSFTQKWVPVRMKNPLSTDPIRSESCLGHSCDATVEDRTLLFPKDKIGSNDGNDIETGVTCRFEESRKENYPPCDDESLVETLTNEKSCMLKEQNHEVVPCSFSRDESENQKSSVVQIHLDKITRAIQEVHRIQLASEAVHLVTGGPIAEFERLLCFSSPVLCQSQVTAGCNTCPRDRVVGSLLCQHERPNVSLGCLWQWYKKHTSYGLEVRGEDYINSSRIGVDRFAFRAYFVPYLSAVQLFKKCSSGSARSINGVPRSELEVNERSEKSVFSGLPMFSLLVPQARNGVAGKFLRANKVSTCQSSPSSGNNMSSPTENEHFKDLELLFEYFEVEQPQQRQPLYDRIQELVGGCGPSRSGVYGDPSKLDSANLCDLDPRSWYSVAWYPIYRIPDGNFRAAFLTYHSLGNLICREATFDSVNVNPCVVCPVVGLQSYNCQSECWFELKPSALSQRKEVSSLDPSKILKERLRTLEEVASLMATAAVTKGGRSMVNRQPDYEFFLSRRH</sequence>
<feature type="region of interest" description="Disordered" evidence="1">
    <location>
        <begin position="112"/>
        <end position="151"/>
    </location>
</feature>
<feature type="compositionally biased region" description="Polar residues" evidence="1">
    <location>
        <begin position="289"/>
        <end position="318"/>
    </location>
</feature>
<dbReference type="RefSeq" id="XP_048138266.1">
    <property type="nucleotide sequence ID" value="XM_048282309.1"/>
</dbReference>
<name>A0A8B8R1B1_9MYRT</name>
<evidence type="ECO:0000313" key="2">
    <source>
        <dbReference type="Proteomes" id="UP000827889"/>
    </source>
</evidence>
<accession>A0A8B8R1B1</accession>
<feature type="compositionally biased region" description="Polar residues" evidence="1">
    <location>
        <begin position="131"/>
        <end position="145"/>
    </location>
</feature>
<dbReference type="AlphaFoldDB" id="A0A8B8R1B1"/>
<feature type="region of interest" description="Disordered" evidence="1">
    <location>
        <begin position="194"/>
        <end position="225"/>
    </location>
</feature>
<dbReference type="RefSeq" id="XP_048138277.1">
    <property type="nucleotide sequence ID" value="XM_048282320.1"/>
</dbReference>
<feature type="compositionally biased region" description="Basic residues" evidence="1">
    <location>
        <begin position="205"/>
        <end position="219"/>
    </location>
</feature>
<evidence type="ECO:0000313" key="3">
    <source>
        <dbReference type="RefSeq" id="XP_030553257.1"/>
    </source>
</evidence>
<gene>
    <name evidence="3 4 5 6" type="primary">LOC115757248</name>
</gene>
<protein>
    <submittedName>
        <fullName evidence="3 4">Uncharacterized protein LOC115757248 isoform X1</fullName>
    </submittedName>
</protein>
<evidence type="ECO:0000313" key="5">
    <source>
        <dbReference type="RefSeq" id="XP_048138272.1"/>
    </source>
</evidence>
<keyword evidence="2" id="KW-1185">Reference proteome</keyword>
<dbReference type="InterPro" id="IPR008507">
    <property type="entry name" value="DUF789"/>
</dbReference>
<dbReference type="GeneID" id="115757248"/>
<feature type="compositionally biased region" description="Polar residues" evidence="1">
    <location>
        <begin position="484"/>
        <end position="505"/>
    </location>
</feature>
<proteinExistence type="predicted"/>
<dbReference type="RefSeq" id="XP_030553257.1">
    <property type="nucleotide sequence ID" value="XM_030697397.1"/>
</dbReference>
<evidence type="ECO:0000256" key="1">
    <source>
        <dbReference type="SAM" id="MobiDB-lite"/>
    </source>
</evidence>
<dbReference type="OrthoDB" id="1920576at2759"/>
<organism evidence="2 6">
    <name type="scientific">Rhodamnia argentea</name>
    <dbReference type="NCBI Taxonomy" id="178133"/>
    <lineage>
        <taxon>Eukaryota</taxon>
        <taxon>Viridiplantae</taxon>
        <taxon>Streptophyta</taxon>
        <taxon>Embryophyta</taxon>
        <taxon>Tracheophyta</taxon>
        <taxon>Spermatophyta</taxon>
        <taxon>Magnoliopsida</taxon>
        <taxon>eudicotyledons</taxon>
        <taxon>Gunneridae</taxon>
        <taxon>Pentapetalae</taxon>
        <taxon>rosids</taxon>
        <taxon>malvids</taxon>
        <taxon>Myrtales</taxon>
        <taxon>Myrtaceae</taxon>
        <taxon>Myrtoideae</taxon>
        <taxon>Myrteae</taxon>
        <taxon>Australasian group</taxon>
        <taxon>Rhodamnia</taxon>
    </lineage>
</organism>
<reference evidence="2 4" key="1">
    <citation type="submission" date="2025-05" db="UniProtKB">
        <authorList>
            <consortium name="RefSeq"/>
        </authorList>
    </citation>
    <scope>NUCLEOTIDE SEQUENCE [LARGE SCALE GENOMIC DNA]</scope>
    <source>
        <tissue evidence="4 5">Leaf</tissue>
    </source>
</reference>
<dbReference type="PANTHER" id="PTHR32010:SF18">
    <property type="entry name" value="DUF789 FAMILY PROTEIN"/>
    <property type="match status" value="1"/>
</dbReference>
<dbReference type="Pfam" id="PF05623">
    <property type="entry name" value="DUF789"/>
    <property type="match status" value="1"/>
</dbReference>
<dbReference type="KEGG" id="rarg:115757248"/>